<gene>
    <name evidence="1" type="primary">U14</name>
</gene>
<accession>A0A0F6Q8S2</accession>
<dbReference type="EMBL" id="KP706797">
    <property type="protein sequence ID" value="AKD28045.1"/>
    <property type="molecule type" value="Genomic_DNA"/>
</dbReference>
<sequence>MVIKMNWILMNITSHALRSVSVKNCDKRGNNVDGNCFIIEIKDPEERKKFVKCCNDVIPSLNINYDDIAKLSNVENIFKFRLLETNERINLLNDFADKLSHQIYDALVSRPVYTFVTHTPNGIVDAFERVATETRLITLEDVIRVVTNKNDYHLNKQQTFSELFQRFLSFA</sequence>
<protein>
    <submittedName>
        <fullName evidence="1">Uncharacterized protein</fullName>
    </submittedName>
</protein>
<organism evidence="1">
    <name type="scientific">Glypta fumiferanae</name>
    <dbReference type="NCBI Taxonomy" id="389681"/>
    <lineage>
        <taxon>Eukaryota</taxon>
        <taxon>Metazoa</taxon>
        <taxon>Ecdysozoa</taxon>
        <taxon>Arthropoda</taxon>
        <taxon>Hexapoda</taxon>
        <taxon>Insecta</taxon>
        <taxon>Pterygota</taxon>
        <taxon>Neoptera</taxon>
        <taxon>Endopterygota</taxon>
        <taxon>Hymenoptera</taxon>
        <taxon>Apocrita</taxon>
        <taxon>Ichneumonoidea</taxon>
        <taxon>Ichneumonidae</taxon>
        <taxon>Banchinae</taxon>
        <taxon>Glypta</taxon>
    </lineage>
</organism>
<proteinExistence type="predicted"/>
<evidence type="ECO:0000313" key="1">
    <source>
        <dbReference type="EMBL" id="AKD28045.1"/>
    </source>
</evidence>
<name>A0A0F6Q8S2_9HYME</name>
<reference evidence="1" key="1">
    <citation type="journal article" date="2015" name="J. Virol.">
        <title>Genomic and Proteomic Analyses Indicate that Banchine and Campoplegine Polydnaviruses Have Similar, if Not Identical, Viral Ancestors.</title>
        <authorList>
            <person name="Beliveau C."/>
            <person name="Cohen A."/>
            <person name="Stewart D."/>
            <person name="Periquet G."/>
            <person name="Djoumad A."/>
            <person name="Kuhn L."/>
            <person name="Stoltz D."/>
            <person name="Volkoff A.-N."/>
            <person name="Herniou E."/>
            <person name="Drezen J.-M."/>
            <person name="Cusson M."/>
        </authorList>
    </citation>
    <scope>NUCLEOTIDE SEQUENCE</scope>
</reference>
<dbReference type="AlphaFoldDB" id="A0A0F6Q8S2"/>